<dbReference type="Proteomes" id="UP000198534">
    <property type="component" value="Unassembled WGS sequence"/>
</dbReference>
<dbReference type="EMBL" id="FNNQ01000005">
    <property type="protein sequence ID" value="SDW70563.1"/>
    <property type="molecule type" value="Genomic_DNA"/>
</dbReference>
<evidence type="ECO:0000313" key="6">
    <source>
        <dbReference type="Proteomes" id="UP000198534"/>
    </source>
</evidence>
<reference evidence="5 6" key="1">
    <citation type="submission" date="2016-10" db="EMBL/GenBank/DDBJ databases">
        <authorList>
            <person name="de Groot N.N."/>
        </authorList>
    </citation>
    <scope>NUCLEOTIDE SEQUENCE [LARGE SCALE GENOMIC DNA]</scope>
    <source>
        <strain evidence="5 6">DSM 45610</strain>
    </source>
</reference>
<accession>A0A1H2VQG4</accession>
<keyword evidence="3" id="KW-0472">Membrane</keyword>
<dbReference type="SUPFAM" id="SSF54631">
    <property type="entry name" value="CBS-domain pair"/>
    <property type="match status" value="1"/>
</dbReference>
<dbReference type="OrthoDB" id="9802114at2"/>
<feature type="domain" description="CBS" evidence="4">
    <location>
        <begin position="94"/>
        <end position="150"/>
    </location>
</feature>
<dbReference type="PANTHER" id="PTHR43080">
    <property type="entry name" value="CBS DOMAIN-CONTAINING PROTEIN CBSX3, MITOCHONDRIAL"/>
    <property type="match status" value="1"/>
</dbReference>
<name>A0A1H2VQG4_9BACL</name>
<evidence type="ECO:0000256" key="1">
    <source>
        <dbReference type="ARBA" id="ARBA00023122"/>
    </source>
</evidence>
<dbReference type="CDD" id="cd02205">
    <property type="entry name" value="CBS_pair_SF"/>
    <property type="match status" value="1"/>
</dbReference>
<dbReference type="InterPro" id="IPR051257">
    <property type="entry name" value="Diverse_CBS-Domain"/>
</dbReference>
<evidence type="ECO:0000259" key="4">
    <source>
        <dbReference type="PROSITE" id="PS51371"/>
    </source>
</evidence>
<dbReference type="RefSeq" id="WP_091738294.1">
    <property type="nucleotide sequence ID" value="NZ_FNNQ01000005.1"/>
</dbReference>
<dbReference type="AlphaFoldDB" id="A0A1H2VQG4"/>
<feature type="transmembrane region" description="Helical" evidence="3">
    <location>
        <begin position="166"/>
        <end position="186"/>
    </location>
</feature>
<keyword evidence="3" id="KW-0812">Transmembrane</keyword>
<dbReference type="SMART" id="SM00116">
    <property type="entry name" value="CBS"/>
    <property type="match status" value="2"/>
</dbReference>
<dbReference type="PROSITE" id="PS51371">
    <property type="entry name" value="CBS"/>
    <property type="match status" value="2"/>
</dbReference>
<keyword evidence="3" id="KW-1133">Transmembrane helix</keyword>
<sequence length="191" mass="21100">MTTSLTPADETMMEQSVPLLLKDIIEDRLIRKGKVRCKPTDHAQVALKKMKRKGVEYLPVLKGEKLVGIVRDRDLLERMVAHPDGAKQPVNKWMKKKPPVVRLDDSPKEAIHLMEKHGTACIAVLDKGRVAGVVTLADLAAEESLTQDAGQAYHRISLKNEKKEPLFSYGMLATGVLMGVGTLLALKKSRG</sequence>
<evidence type="ECO:0000313" key="5">
    <source>
        <dbReference type="EMBL" id="SDW70563.1"/>
    </source>
</evidence>
<gene>
    <name evidence="5" type="ORF">SAMN05444487_105178</name>
</gene>
<dbReference type="Pfam" id="PF00571">
    <property type="entry name" value="CBS"/>
    <property type="match status" value="2"/>
</dbReference>
<keyword evidence="6" id="KW-1185">Reference proteome</keyword>
<dbReference type="Gene3D" id="3.10.580.10">
    <property type="entry name" value="CBS-domain"/>
    <property type="match status" value="1"/>
</dbReference>
<feature type="domain" description="CBS" evidence="4">
    <location>
        <begin position="30"/>
        <end position="87"/>
    </location>
</feature>
<dbReference type="STRING" id="1048340.SAMN05444487_105178"/>
<dbReference type="PANTHER" id="PTHR43080:SF2">
    <property type="entry name" value="CBS DOMAIN-CONTAINING PROTEIN"/>
    <property type="match status" value="1"/>
</dbReference>
<dbReference type="InterPro" id="IPR046342">
    <property type="entry name" value="CBS_dom_sf"/>
</dbReference>
<evidence type="ECO:0000256" key="2">
    <source>
        <dbReference type="PROSITE-ProRule" id="PRU00703"/>
    </source>
</evidence>
<organism evidence="5 6">
    <name type="scientific">Marininema mesophilum</name>
    <dbReference type="NCBI Taxonomy" id="1048340"/>
    <lineage>
        <taxon>Bacteria</taxon>
        <taxon>Bacillati</taxon>
        <taxon>Bacillota</taxon>
        <taxon>Bacilli</taxon>
        <taxon>Bacillales</taxon>
        <taxon>Thermoactinomycetaceae</taxon>
        <taxon>Marininema</taxon>
    </lineage>
</organism>
<evidence type="ECO:0000256" key="3">
    <source>
        <dbReference type="SAM" id="Phobius"/>
    </source>
</evidence>
<protein>
    <submittedName>
        <fullName evidence="5">CBS domain-containing protein</fullName>
    </submittedName>
</protein>
<proteinExistence type="predicted"/>
<dbReference type="InterPro" id="IPR000644">
    <property type="entry name" value="CBS_dom"/>
</dbReference>
<keyword evidence="1 2" id="KW-0129">CBS domain</keyword>